<dbReference type="CDD" id="cd19946">
    <property type="entry name" value="GlpA-like_Fer2_BFD-like"/>
    <property type="match status" value="1"/>
</dbReference>
<dbReference type="GO" id="GO:0016491">
    <property type="term" value="F:oxidoreductase activity"/>
    <property type="evidence" value="ECO:0007669"/>
    <property type="project" value="UniProtKB-KW"/>
</dbReference>
<reference evidence="4 5" key="1">
    <citation type="journal article" date="2015" name="Int. J. Syst. Evol. Microbiol.">
        <title>Burkholderia monticola sp. nov., isolated from mountain soil.</title>
        <authorList>
            <person name="Baek I."/>
            <person name="Seo B."/>
            <person name="Lee I."/>
            <person name="Yi H."/>
            <person name="Chun J."/>
        </authorList>
    </citation>
    <scope>NUCLEOTIDE SEQUENCE [LARGE SCALE GENOMIC DNA]</scope>
    <source>
        <strain evidence="4 5">JC2948</strain>
    </source>
</reference>
<dbReference type="STRING" id="1399968.CI15_11010"/>
<dbReference type="Gene3D" id="3.50.50.60">
    <property type="entry name" value="FAD/NAD(P)-binding domain"/>
    <property type="match status" value="2"/>
</dbReference>
<evidence type="ECO:0000259" key="2">
    <source>
        <dbReference type="Pfam" id="PF07992"/>
    </source>
</evidence>
<name>A0A149PUT9_9BURK</name>
<evidence type="ECO:0000313" key="5">
    <source>
        <dbReference type="Proteomes" id="UP000075613"/>
    </source>
</evidence>
<dbReference type="Pfam" id="PF17806">
    <property type="entry name" value="SO_alpha_A3"/>
    <property type="match status" value="1"/>
</dbReference>
<dbReference type="InterPro" id="IPR017224">
    <property type="entry name" value="Opine_Oxase_asu/HCN_bsu"/>
</dbReference>
<dbReference type="RefSeq" id="WP_062127590.1">
    <property type="nucleotide sequence ID" value="NZ_LRBG01000007.1"/>
</dbReference>
<evidence type="ECO:0000313" key="4">
    <source>
        <dbReference type="EMBL" id="KXU88820.1"/>
    </source>
</evidence>
<dbReference type="InterPro" id="IPR023753">
    <property type="entry name" value="FAD/NAD-binding_dom"/>
</dbReference>
<dbReference type="InterPro" id="IPR041854">
    <property type="entry name" value="BFD-like_2Fe2S-bd_dom_sf"/>
</dbReference>
<dbReference type="AlphaFoldDB" id="A0A149PUT9"/>
<gene>
    <name evidence="4" type="ORF">CI15_11010</name>
</gene>
<organism evidence="4 5">
    <name type="scientific">Paraburkholderia monticola</name>
    <dbReference type="NCBI Taxonomy" id="1399968"/>
    <lineage>
        <taxon>Bacteria</taxon>
        <taxon>Pseudomonadati</taxon>
        <taxon>Pseudomonadota</taxon>
        <taxon>Betaproteobacteria</taxon>
        <taxon>Burkholderiales</taxon>
        <taxon>Burkholderiaceae</taxon>
        <taxon>Paraburkholderia</taxon>
    </lineage>
</organism>
<dbReference type="InterPro" id="IPR036188">
    <property type="entry name" value="FAD/NAD-bd_sf"/>
</dbReference>
<dbReference type="PRINTS" id="PR00368">
    <property type="entry name" value="FADPNR"/>
</dbReference>
<dbReference type="PANTHER" id="PTHR42949">
    <property type="entry name" value="ANAEROBIC GLYCEROL-3-PHOSPHATE DEHYDROGENASE SUBUNIT B"/>
    <property type="match status" value="1"/>
</dbReference>
<dbReference type="Proteomes" id="UP000075613">
    <property type="component" value="Unassembled WGS sequence"/>
</dbReference>
<feature type="domain" description="SoxA A3" evidence="3">
    <location>
        <begin position="382"/>
        <end position="459"/>
    </location>
</feature>
<keyword evidence="5" id="KW-1185">Reference proteome</keyword>
<protein>
    <submittedName>
        <fullName evidence="4">FAD/NAD(P)-binding oxidoreductase</fullName>
    </submittedName>
</protein>
<dbReference type="InterPro" id="IPR051691">
    <property type="entry name" value="Metab_Enz_Cyan_OpOx_G3PDH"/>
</dbReference>
<dbReference type="PRINTS" id="PR00469">
    <property type="entry name" value="PNDRDTASEII"/>
</dbReference>
<feature type="domain" description="FAD/NAD(P)-binding" evidence="2">
    <location>
        <begin position="7"/>
        <end position="322"/>
    </location>
</feature>
<comment type="caution">
    <text evidence="4">The sequence shown here is derived from an EMBL/GenBank/DDBJ whole genome shotgun (WGS) entry which is preliminary data.</text>
</comment>
<proteinExistence type="predicted"/>
<evidence type="ECO:0000256" key="1">
    <source>
        <dbReference type="ARBA" id="ARBA00023002"/>
    </source>
</evidence>
<keyword evidence="1" id="KW-0560">Oxidoreductase</keyword>
<dbReference type="SUPFAM" id="SSF51905">
    <property type="entry name" value="FAD/NAD(P)-binding domain"/>
    <property type="match status" value="1"/>
</dbReference>
<dbReference type="PIRSF" id="PIRSF037495">
    <property type="entry name" value="Opine_OX_OoxA/HcnB"/>
    <property type="match status" value="1"/>
</dbReference>
<dbReference type="Pfam" id="PF07992">
    <property type="entry name" value="Pyr_redox_2"/>
    <property type="match status" value="1"/>
</dbReference>
<dbReference type="OrthoDB" id="9801699at2"/>
<dbReference type="EMBL" id="LRBG01000007">
    <property type="protein sequence ID" value="KXU88820.1"/>
    <property type="molecule type" value="Genomic_DNA"/>
</dbReference>
<accession>A0A149PUT9</accession>
<evidence type="ECO:0000259" key="3">
    <source>
        <dbReference type="Pfam" id="PF17806"/>
    </source>
</evidence>
<dbReference type="InterPro" id="IPR041117">
    <property type="entry name" value="SoxA_A3"/>
</dbReference>
<dbReference type="Gene3D" id="1.10.10.1100">
    <property type="entry name" value="BFD-like [2Fe-2S]-binding domain"/>
    <property type="match status" value="1"/>
</dbReference>
<dbReference type="PANTHER" id="PTHR42949:SF3">
    <property type="entry name" value="ANAEROBIC GLYCEROL-3-PHOSPHATE DEHYDROGENASE SUBUNIT B"/>
    <property type="match status" value="1"/>
</dbReference>
<sequence length="477" mass="51088">MTIVTVDLVIVGAGPAGMACALDAARAGLDVLVLDENPLPGGQIYRNVGRSPLPDAALLGNDYTDGARLVARFGEARLRYWSDTLVWQITRALEISYTRRSGTAASGQIRAKAVVIANGAYERPCPVPGWTLPGVMGVGAAQTLLKSSAVLPDGPVVLAGSGPLMYLFAWQLIQANRAPAAILDTTPSRNYWRALAQLPGALRTPAYLAKGRRLLNAIRRSGIPHIRQVTRFSVEGDGRAESVQYTAKGRTSKIPASVVLLHQGVVPNVQLTRSIGCEHRWDEAQLCWHPRTDAWGETTVPNLFVAGDGGGIHGAIAAQAAGALSALGVAHRLGALRRESRDERAAPLRRQLDRHRAVRPFLDTLYRPADAFRRPADATIVCRCEEVSAGEIRAMARLGCTGPNQSKSFSRCGMGPCQGRLCGLTVAELLAEAHAKPVAEVGYYRIRPPIKPVSLGDLAESHVPDLNAAQPTEFVPK</sequence>